<dbReference type="PROSITE" id="PS51257">
    <property type="entry name" value="PROKAR_LIPOPROTEIN"/>
    <property type="match status" value="1"/>
</dbReference>
<feature type="transmembrane region" description="Helical" evidence="1">
    <location>
        <begin position="43"/>
        <end position="62"/>
    </location>
</feature>
<name>A0A1M6FUF2_9FLAO</name>
<proteinExistence type="predicted"/>
<protein>
    <submittedName>
        <fullName evidence="3">PH domain-containing protein</fullName>
    </submittedName>
</protein>
<gene>
    <name evidence="3" type="ORF">SAMN04488513_102558</name>
</gene>
<dbReference type="InterPro" id="IPR009589">
    <property type="entry name" value="PH_YyaB-like"/>
</dbReference>
<dbReference type="GO" id="GO:0030153">
    <property type="term" value="P:bacteriocin immunity"/>
    <property type="evidence" value="ECO:0007669"/>
    <property type="project" value="InterPro"/>
</dbReference>
<accession>A0A1M6FUF2</accession>
<dbReference type="Proteomes" id="UP000184543">
    <property type="component" value="Unassembled WGS sequence"/>
</dbReference>
<feature type="transmembrane region" description="Helical" evidence="1">
    <location>
        <begin position="9"/>
        <end position="31"/>
    </location>
</feature>
<reference evidence="4" key="1">
    <citation type="submission" date="2016-11" db="EMBL/GenBank/DDBJ databases">
        <authorList>
            <person name="Varghese N."/>
            <person name="Submissions S."/>
        </authorList>
    </citation>
    <scope>NUCLEOTIDE SEQUENCE [LARGE SCALE GENOMIC DNA]</scope>
    <source>
        <strain evidence="4">DSM 19858</strain>
    </source>
</reference>
<keyword evidence="1" id="KW-0812">Transmembrane</keyword>
<dbReference type="Pfam" id="PF06713">
    <property type="entry name" value="bPH_4"/>
    <property type="match status" value="1"/>
</dbReference>
<dbReference type="OrthoDB" id="1437824at2"/>
<keyword evidence="4" id="KW-1185">Reference proteome</keyword>
<evidence type="ECO:0000313" key="4">
    <source>
        <dbReference type="Proteomes" id="UP000184543"/>
    </source>
</evidence>
<organism evidence="3 4">
    <name type="scientific">Pseudozobellia thermophila</name>
    <dbReference type="NCBI Taxonomy" id="192903"/>
    <lineage>
        <taxon>Bacteria</taxon>
        <taxon>Pseudomonadati</taxon>
        <taxon>Bacteroidota</taxon>
        <taxon>Flavobacteriia</taxon>
        <taxon>Flavobacteriales</taxon>
        <taxon>Flavobacteriaceae</taxon>
        <taxon>Pseudozobellia</taxon>
    </lineage>
</organism>
<dbReference type="EMBL" id="FQYU01000002">
    <property type="protein sequence ID" value="SHJ01338.1"/>
    <property type="molecule type" value="Genomic_DNA"/>
</dbReference>
<feature type="domain" description="Uncharacterized protein YyaB-like PH" evidence="2">
    <location>
        <begin position="60"/>
        <end position="133"/>
    </location>
</feature>
<keyword evidence="1" id="KW-0472">Membrane</keyword>
<dbReference type="STRING" id="192903.SAMN04488513_102558"/>
<evidence type="ECO:0000256" key="1">
    <source>
        <dbReference type="SAM" id="Phobius"/>
    </source>
</evidence>
<dbReference type="RefSeq" id="WP_072991492.1">
    <property type="nucleotide sequence ID" value="NZ_FQYU01000002.1"/>
</dbReference>
<keyword evidence="1" id="KW-1133">Transmembrane helix</keyword>
<sequence length="142" mass="16213">MKFKSKKDAFFSTVMLGSCALILGLTVIGLLKGEMDSGEYWTLPIVIGVCLALLWFYFGTYYELGKEGLFYRWGPISGKIRLDRITEIVKGKTLYIGFRPATARKGLIVKYDTYNEIYISPQTNESFIRKLLELKSDIKISE</sequence>
<evidence type="ECO:0000313" key="3">
    <source>
        <dbReference type="EMBL" id="SHJ01338.1"/>
    </source>
</evidence>
<dbReference type="AlphaFoldDB" id="A0A1M6FUF2"/>
<evidence type="ECO:0000259" key="2">
    <source>
        <dbReference type="Pfam" id="PF06713"/>
    </source>
</evidence>